<organism evidence="3 4">
    <name type="scientific">Vulcaniibacterium thermophilum</name>
    <dbReference type="NCBI Taxonomy" id="1169913"/>
    <lineage>
        <taxon>Bacteria</taxon>
        <taxon>Pseudomonadati</taxon>
        <taxon>Pseudomonadota</taxon>
        <taxon>Gammaproteobacteria</taxon>
        <taxon>Lysobacterales</taxon>
        <taxon>Lysobacteraceae</taxon>
        <taxon>Vulcaniibacterium</taxon>
    </lineage>
</organism>
<dbReference type="OrthoDB" id="5801455at2"/>
<dbReference type="RefSeq" id="WP_146472752.1">
    <property type="nucleotide sequence ID" value="NZ_BNCF01000001.1"/>
</dbReference>
<gene>
    <name evidence="3" type="ORF">GCM10007167_04260</name>
</gene>
<feature type="signal peptide" evidence="1">
    <location>
        <begin position="1"/>
        <end position="23"/>
    </location>
</feature>
<name>A0A918YV70_9GAMM</name>
<dbReference type="EMBL" id="BNCF01000001">
    <property type="protein sequence ID" value="GHE26258.1"/>
    <property type="molecule type" value="Genomic_DNA"/>
</dbReference>
<dbReference type="AlphaFoldDB" id="A0A918YV70"/>
<feature type="chain" id="PRO_5037111293" description="DUF4440 domain-containing protein" evidence="1">
    <location>
        <begin position="24"/>
        <end position="145"/>
    </location>
</feature>
<evidence type="ECO:0000256" key="1">
    <source>
        <dbReference type="SAM" id="SignalP"/>
    </source>
</evidence>
<reference evidence="3" key="1">
    <citation type="journal article" date="2014" name="Int. J. Syst. Evol. Microbiol.">
        <title>Complete genome sequence of Corynebacterium casei LMG S-19264T (=DSM 44701T), isolated from a smear-ripened cheese.</title>
        <authorList>
            <consortium name="US DOE Joint Genome Institute (JGI-PGF)"/>
            <person name="Walter F."/>
            <person name="Albersmeier A."/>
            <person name="Kalinowski J."/>
            <person name="Ruckert C."/>
        </authorList>
    </citation>
    <scope>NUCLEOTIDE SEQUENCE</scope>
    <source>
        <strain evidence="3">KCTC 32020</strain>
    </source>
</reference>
<evidence type="ECO:0000313" key="4">
    <source>
        <dbReference type="Proteomes" id="UP000636453"/>
    </source>
</evidence>
<dbReference type="InterPro" id="IPR032710">
    <property type="entry name" value="NTF2-like_dom_sf"/>
</dbReference>
<dbReference type="Proteomes" id="UP000636453">
    <property type="component" value="Unassembled WGS sequence"/>
</dbReference>
<feature type="domain" description="DUF4440" evidence="2">
    <location>
        <begin position="31"/>
        <end position="136"/>
    </location>
</feature>
<reference evidence="3" key="2">
    <citation type="submission" date="2020-09" db="EMBL/GenBank/DDBJ databases">
        <authorList>
            <person name="Sun Q."/>
            <person name="Kim S."/>
        </authorList>
    </citation>
    <scope>NUCLEOTIDE SEQUENCE</scope>
    <source>
        <strain evidence="3">KCTC 32020</strain>
    </source>
</reference>
<keyword evidence="4" id="KW-1185">Reference proteome</keyword>
<dbReference type="Gene3D" id="3.10.450.50">
    <property type="match status" value="1"/>
</dbReference>
<dbReference type="SUPFAM" id="SSF54427">
    <property type="entry name" value="NTF2-like"/>
    <property type="match status" value="1"/>
</dbReference>
<dbReference type="PROSITE" id="PS51257">
    <property type="entry name" value="PROKAR_LIPOPROTEIN"/>
    <property type="match status" value="1"/>
</dbReference>
<sequence length="145" mass="16151">MRGRRGVLMWMLVALLSCLPACRRESAEDALRERIADLERAVQARDAGELRGFLADDFVGNDGMDREDAVRLAQISFLRYRRVGVVLGPLQVELHERRATVRGSAMLTGGAGALPGSAQAYDVVTGWRLEDGEWRLVSAEWEPRL</sequence>
<evidence type="ECO:0000259" key="2">
    <source>
        <dbReference type="Pfam" id="PF14534"/>
    </source>
</evidence>
<accession>A0A918YV70</accession>
<evidence type="ECO:0000313" key="3">
    <source>
        <dbReference type="EMBL" id="GHE26258.1"/>
    </source>
</evidence>
<keyword evidence="1" id="KW-0732">Signal</keyword>
<dbReference type="InterPro" id="IPR027843">
    <property type="entry name" value="DUF4440"/>
</dbReference>
<dbReference type="Pfam" id="PF14534">
    <property type="entry name" value="DUF4440"/>
    <property type="match status" value="1"/>
</dbReference>
<proteinExistence type="predicted"/>
<comment type="caution">
    <text evidence="3">The sequence shown here is derived from an EMBL/GenBank/DDBJ whole genome shotgun (WGS) entry which is preliminary data.</text>
</comment>
<protein>
    <recommendedName>
        <fullName evidence="2">DUF4440 domain-containing protein</fullName>
    </recommendedName>
</protein>